<feature type="transmembrane region" description="Helical" evidence="1">
    <location>
        <begin position="31"/>
        <end position="53"/>
    </location>
</feature>
<dbReference type="GeneID" id="131804052"/>
<evidence type="ECO:0000313" key="3">
    <source>
        <dbReference type="RefSeq" id="XP_058982307.1"/>
    </source>
</evidence>
<dbReference type="RefSeq" id="XP_058982307.1">
    <property type="nucleotide sequence ID" value="XM_059126324.1"/>
</dbReference>
<keyword evidence="2" id="KW-1185">Reference proteome</keyword>
<keyword evidence="1" id="KW-1133">Transmembrane helix</keyword>
<keyword evidence="1" id="KW-0472">Membrane</keyword>
<keyword evidence="1" id="KW-0812">Transmembrane</keyword>
<proteinExistence type="predicted"/>
<accession>A0ABM3V969</accession>
<name>A0ABM3V969_MUSDO</name>
<sequence length="113" mass="12720">MGISTVNQNRMQQLLILHLEDSNMTGLLCKLFLILGVLGMAVAVPIISAGISFGTPFYRPPVYYEQPYNHYYHYQEIPSHHYSYGYHQNSYDYIGSGGYGGIYGSLSVSPFLI</sequence>
<evidence type="ECO:0000313" key="2">
    <source>
        <dbReference type="Proteomes" id="UP001652621"/>
    </source>
</evidence>
<organism evidence="2 3">
    <name type="scientific">Musca domestica</name>
    <name type="common">House fly</name>
    <dbReference type="NCBI Taxonomy" id="7370"/>
    <lineage>
        <taxon>Eukaryota</taxon>
        <taxon>Metazoa</taxon>
        <taxon>Ecdysozoa</taxon>
        <taxon>Arthropoda</taxon>
        <taxon>Hexapoda</taxon>
        <taxon>Insecta</taxon>
        <taxon>Pterygota</taxon>
        <taxon>Neoptera</taxon>
        <taxon>Endopterygota</taxon>
        <taxon>Diptera</taxon>
        <taxon>Brachycera</taxon>
        <taxon>Muscomorpha</taxon>
        <taxon>Muscoidea</taxon>
        <taxon>Muscidae</taxon>
        <taxon>Musca</taxon>
    </lineage>
</organism>
<reference evidence="3" key="1">
    <citation type="submission" date="2025-08" db="UniProtKB">
        <authorList>
            <consortium name="RefSeq"/>
        </authorList>
    </citation>
    <scope>IDENTIFICATION</scope>
    <source>
        <strain evidence="3">Aabys</strain>
        <tissue evidence="3">Whole body</tissue>
    </source>
</reference>
<dbReference type="Proteomes" id="UP001652621">
    <property type="component" value="Unplaced"/>
</dbReference>
<protein>
    <submittedName>
        <fullName evidence="3">Uncharacterized protein LOC131804052</fullName>
    </submittedName>
</protein>
<gene>
    <name evidence="3" type="primary">LOC131804052</name>
</gene>
<evidence type="ECO:0000256" key="1">
    <source>
        <dbReference type="SAM" id="Phobius"/>
    </source>
</evidence>